<dbReference type="Pfam" id="PF00583">
    <property type="entry name" value="Acetyltransf_1"/>
    <property type="match status" value="1"/>
</dbReference>
<dbReference type="Gene3D" id="3.90.1200.10">
    <property type="match status" value="1"/>
</dbReference>
<proteinExistence type="inferred from homology"/>
<dbReference type="GO" id="GO:0034071">
    <property type="term" value="F:aminoglycoside phosphotransferase activity"/>
    <property type="evidence" value="ECO:0007669"/>
    <property type="project" value="UniProtKB-EC"/>
</dbReference>
<evidence type="ECO:0000259" key="7">
    <source>
        <dbReference type="PROSITE" id="PS51186"/>
    </source>
</evidence>
<dbReference type="EC" id="2.7.1.190" evidence="4"/>
<keyword evidence="9" id="KW-1185">Reference proteome</keyword>
<dbReference type="InterPro" id="IPR016181">
    <property type="entry name" value="Acyl_CoA_acyltransferase"/>
</dbReference>
<keyword evidence="8" id="KW-0808">Transferase</keyword>
<accession>A0A941ILW9</accession>
<dbReference type="InterPro" id="IPR000182">
    <property type="entry name" value="GNAT_dom"/>
</dbReference>
<dbReference type="PROSITE" id="PS51186">
    <property type="entry name" value="GNAT"/>
    <property type="match status" value="1"/>
</dbReference>
<dbReference type="GO" id="GO:0016747">
    <property type="term" value="F:acyltransferase activity, transferring groups other than amino-acyl groups"/>
    <property type="evidence" value="ECO:0007669"/>
    <property type="project" value="InterPro"/>
</dbReference>
<evidence type="ECO:0000256" key="4">
    <source>
        <dbReference type="ARBA" id="ARBA00011931"/>
    </source>
</evidence>
<dbReference type="SUPFAM" id="SSF55729">
    <property type="entry name" value="Acyl-CoA N-acyltransferases (Nat)"/>
    <property type="match status" value="1"/>
</dbReference>
<comment type="similarity">
    <text evidence="3">In the C-terminal section; belongs to the aminoglycoside phosphotransferase family.</text>
</comment>
<dbReference type="InterPro" id="IPR011009">
    <property type="entry name" value="Kinase-like_dom_sf"/>
</dbReference>
<reference evidence="8" key="1">
    <citation type="submission" date="2021-04" db="EMBL/GenBank/DDBJ databases">
        <title>Genome based classification of Actinospica acidithermotolerans sp. nov., an actinobacterium isolated from an Indonesian hot spring.</title>
        <authorList>
            <person name="Kusuma A.B."/>
            <person name="Putra K.E."/>
            <person name="Nafisah S."/>
            <person name="Loh J."/>
            <person name="Nouioui I."/>
            <person name="Goodfellow M."/>
        </authorList>
    </citation>
    <scope>NUCLEOTIDE SEQUENCE</scope>
    <source>
        <strain evidence="8">MGRD01-02</strain>
    </source>
</reference>
<keyword evidence="8" id="KW-0012">Acyltransferase</keyword>
<name>A0A941ILW9_9ACTN</name>
<sequence length="483" mass="52716">MSGLESFSARSLSRLLDEHWGLPEAEITAHEGGMSSLTWVVRHGGERRLAKAVSAERYGRRFAAGLAAASRLTEAGIPAGAPVPASDGALTVEYDGTALALLSWVDGDAVEQNTTEGMRLIGNTLARAHLALGSSPGKPDIEPRHDPSRLYLGVRPWIRPAIASAHAAVEALDPETLTWGPLHGDPAAEAFLRDPASGEVGLIDWGAYTVGPRVFDLASAVMYAGNLDRARPLIEAYIDAGALSGAEVDRALPAMLGWRWASQAYYFAYRIAADDRTGIADPAENERGLADAKAYLAPPEIRAYEAADENEWVRCRAVAFLDTSYYDAVEPVKPTVEADEVIDLVAVDDGHIVGILDIAVRGDLATIETLCVHPEYRRLAIATRLLWEGIARLEHTPARILDAWTREDRAALEWYAARGFVEAESFLHVYSGLGAENTARMTEFRAPYRPILIFAAAPREHETKARAEFQRVYVCRRLLRQLA</sequence>
<dbReference type="RefSeq" id="WP_212520603.1">
    <property type="nucleotide sequence ID" value="NZ_JAGSOH010000087.1"/>
</dbReference>
<comment type="caution">
    <text evidence="8">The sequence shown here is derived from an EMBL/GenBank/DDBJ whole genome shotgun (WGS) entry which is preliminary data.</text>
</comment>
<feature type="domain" description="N-acetyltransferase" evidence="7">
    <location>
        <begin position="299"/>
        <end position="446"/>
    </location>
</feature>
<dbReference type="SUPFAM" id="SSF56112">
    <property type="entry name" value="Protein kinase-like (PK-like)"/>
    <property type="match status" value="1"/>
</dbReference>
<dbReference type="InterPro" id="IPR002575">
    <property type="entry name" value="Aminoglycoside_PTrfase"/>
</dbReference>
<gene>
    <name evidence="8" type="ORF">KDK95_24395</name>
</gene>
<protein>
    <recommendedName>
        <fullName evidence="5">Bifunctional AAC/APH</fullName>
        <ecNumber evidence="4">2.7.1.190</ecNumber>
    </recommendedName>
</protein>
<evidence type="ECO:0000256" key="5">
    <source>
        <dbReference type="ARBA" id="ARBA00014467"/>
    </source>
</evidence>
<evidence type="ECO:0000256" key="2">
    <source>
        <dbReference type="ARBA" id="ARBA00002498"/>
    </source>
</evidence>
<dbReference type="Gene3D" id="3.40.630.30">
    <property type="match status" value="1"/>
</dbReference>
<dbReference type="CDD" id="cd04301">
    <property type="entry name" value="NAT_SF"/>
    <property type="match status" value="1"/>
</dbReference>
<evidence type="ECO:0000313" key="8">
    <source>
        <dbReference type="EMBL" id="MBR7829468.1"/>
    </source>
</evidence>
<comment type="catalytic activity">
    <reaction evidence="1">
        <text>a gentamycin + GTP = a gentamycin 2''-phosphate + GDP + H(+)</text>
        <dbReference type="Rhea" id="RHEA:48872"/>
        <dbReference type="ChEBI" id="CHEBI:15378"/>
        <dbReference type="ChEBI" id="CHEBI:37565"/>
        <dbReference type="ChEBI" id="CHEBI:58189"/>
        <dbReference type="ChEBI" id="CHEBI:90218"/>
        <dbReference type="ChEBI" id="CHEBI:90219"/>
        <dbReference type="EC" id="2.7.1.190"/>
    </reaction>
</comment>
<evidence type="ECO:0000256" key="1">
    <source>
        <dbReference type="ARBA" id="ARBA00001735"/>
    </source>
</evidence>
<evidence type="ECO:0000256" key="3">
    <source>
        <dbReference type="ARBA" id="ARBA00008487"/>
    </source>
</evidence>
<evidence type="ECO:0000313" key="9">
    <source>
        <dbReference type="Proteomes" id="UP000676325"/>
    </source>
</evidence>
<dbReference type="AlphaFoldDB" id="A0A941ILW9"/>
<dbReference type="Pfam" id="PF01636">
    <property type="entry name" value="APH"/>
    <property type="match status" value="1"/>
</dbReference>
<organism evidence="8 9">
    <name type="scientific">Actinospica acidithermotolerans</name>
    <dbReference type="NCBI Taxonomy" id="2828514"/>
    <lineage>
        <taxon>Bacteria</taxon>
        <taxon>Bacillati</taxon>
        <taxon>Actinomycetota</taxon>
        <taxon>Actinomycetes</taxon>
        <taxon>Catenulisporales</taxon>
        <taxon>Actinospicaceae</taxon>
        <taxon>Actinospica</taxon>
    </lineage>
</organism>
<comment type="function">
    <text evidence="2">Involved in resistance to gentamicin, tobramycin, and kanamycin. Tobramycin and kanamycin resistance is due to the ACC activity, specified by N-terminal region. The C-terminal region is a kinase that phosphorylates several 4,6-disubstituted aminoglycosides.</text>
</comment>
<dbReference type="Proteomes" id="UP000676325">
    <property type="component" value="Unassembled WGS sequence"/>
</dbReference>
<dbReference type="EMBL" id="JAGSOH010000087">
    <property type="protein sequence ID" value="MBR7829468.1"/>
    <property type="molecule type" value="Genomic_DNA"/>
</dbReference>
<keyword evidence="6" id="KW-0511">Multifunctional enzyme</keyword>
<evidence type="ECO:0000256" key="6">
    <source>
        <dbReference type="ARBA" id="ARBA00023268"/>
    </source>
</evidence>